<dbReference type="EMBL" id="FOIB01000011">
    <property type="protein sequence ID" value="SEU36158.1"/>
    <property type="molecule type" value="Genomic_DNA"/>
</dbReference>
<dbReference type="AlphaFoldDB" id="A0A511TEY0"/>
<organism evidence="1 4">
    <name type="scientific">Myxococcus fulvus</name>
    <dbReference type="NCBI Taxonomy" id="33"/>
    <lineage>
        <taxon>Bacteria</taxon>
        <taxon>Pseudomonadati</taxon>
        <taxon>Myxococcota</taxon>
        <taxon>Myxococcia</taxon>
        <taxon>Myxococcales</taxon>
        <taxon>Cystobacterineae</taxon>
        <taxon>Myxococcaceae</taxon>
        <taxon>Myxococcus</taxon>
    </lineage>
</organism>
<evidence type="ECO:0000313" key="4">
    <source>
        <dbReference type="Proteomes" id="UP000321514"/>
    </source>
</evidence>
<evidence type="ECO:0000313" key="1">
    <source>
        <dbReference type="EMBL" id="GEN12734.1"/>
    </source>
</evidence>
<dbReference type="Proteomes" id="UP000321514">
    <property type="component" value="Unassembled WGS sequence"/>
</dbReference>
<keyword evidence="3" id="KW-1185">Reference proteome</keyword>
<proteinExistence type="predicted"/>
<gene>
    <name evidence="1" type="ORF">MFU01_77710</name>
    <name evidence="2" type="ORF">SAMN05443572_111107</name>
</gene>
<dbReference type="EMBL" id="BJXR01000068">
    <property type="protein sequence ID" value="GEN12734.1"/>
    <property type="molecule type" value="Genomic_DNA"/>
</dbReference>
<evidence type="ECO:0000313" key="3">
    <source>
        <dbReference type="Proteomes" id="UP000183760"/>
    </source>
</evidence>
<reference evidence="1 4" key="2">
    <citation type="submission" date="2019-07" db="EMBL/GenBank/DDBJ databases">
        <title>Whole genome shotgun sequence of Myxococcus fulvus NBRC 100333.</title>
        <authorList>
            <person name="Hosoyama A."/>
            <person name="Uohara A."/>
            <person name="Ohji S."/>
            <person name="Ichikawa N."/>
        </authorList>
    </citation>
    <scope>NUCLEOTIDE SEQUENCE [LARGE SCALE GENOMIC DNA]</scope>
    <source>
        <strain evidence="1 4">NBRC 100333</strain>
    </source>
</reference>
<sequence>MHPVLARYLTADVAKETLRKQQAGGALDPEEQFFAEAAKAHPRQAAILMDVGGRVLSSDAQAALVLLAAHAAARAIQEDSELTEATKKAREALTEEGASEEETDAFIASILLEEAFGYEQDVDSFDREYVKESLGEVPALAALTKEAVDALFVGFVKASKDDAERKVREVMARALFDIAWAEGPAPINPEHIEALLDAQVADKSEEEQEEKVHATAHLLQALAKEGLMGPLRLSRLRAMLGEEDA</sequence>
<accession>A0A511TEY0</accession>
<dbReference type="STRING" id="1334629.MFUL124B02_12315"/>
<dbReference type="Proteomes" id="UP000183760">
    <property type="component" value="Unassembled WGS sequence"/>
</dbReference>
<dbReference type="RefSeq" id="WP_074957945.1">
    <property type="nucleotide sequence ID" value="NZ_BJXR01000068.1"/>
</dbReference>
<protein>
    <submittedName>
        <fullName evidence="1">Uncharacterized protein</fullName>
    </submittedName>
</protein>
<dbReference type="OrthoDB" id="5381185at2"/>
<reference evidence="2 3" key="1">
    <citation type="submission" date="2016-10" db="EMBL/GenBank/DDBJ databases">
        <authorList>
            <person name="Varghese N."/>
            <person name="Submissions S."/>
        </authorList>
    </citation>
    <scope>NUCLEOTIDE SEQUENCE [LARGE SCALE GENOMIC DNA]</scope>
    <source>
        <strain evidence="2 3">DSM 16525</strain>
    </source>
</reference>
<evidence type="ECO:0000313" key="2">
    <source>
        <dbReference type="EMBL" id="SEU36158.1"/>
    </source>
</evidence>
<name>A0A511TEY0_MYXFU</name>
<comment type="caution">
    <text evidence="1">The sequence shown here is derived from an EMBL/GenBank/DDBJ whole genome shotgun (WGS) entry which is preliminary data.</text>
</comment>